<dbReference type="Pfam" id="PF08238">
    <property type="entry name" value="Sel1"/>
    <property type="match status" value="2"/>
</dbReference>
<dbReference type="EMBL" id="AGNL01035902">
    <property type="protein sequence ID" value="EJK54383.1"/>
    <property type="molecule type" value="Genomic_DNA"/>
</dbReference>
<keyword evidence="2" id="KW-1185">Reference proteome</keyword>
<gene>
    <name evidence="1" type="ORF">THAOC_25994</name>
</gene>
<dbReference type="Proteomes" id="UP000266841">
    <property type="component" value="Unassembled WGS sequence"/>
</dbReference>
<dbReference type="InterPro" id="IPR006597">
    <property type="entry name" value="Sel1-like"/>
</dbReference>
<feature type="non-terminal residue" evidence="1">
    <location>
        <position position="1"/>
    </location>
</feature>
<dbReference type="OrthoDB" id="40126at2759"/>
<dbReference type="SUPFAM" id="SSF81901">
    <property type="entry name" value="HCP-like"/>
    <property type="match status" value="1"/>
</dbReference>
<dbReference type="Gene3D" id="1.25.40.10">
    <property type="entry name" value="Tetratricopeptide repeat domain"/>
    <property type="match status" value="1"/>
</dbReference>
<organism evidence="1 2">
    <name type="scientific">Thalassiosira oceanica</name>
    <name type="common">Marine diatom</name>
    <dbReference type="NCBI Taxonomy" id="159749"/>
    <lineage>
        <taxon>Eukaryota</taxon>
        <taxon>Sar</taxon>
        <taxon>Stramenopiles</taxon>
        <taxon>Ochrophyta</taxon>
        <taxon>Bacillariophyta</taxon>
        <taxon>Coscinodiscophyceae</taxon>
        <taxon>Thalassiosirophycidae</taxon>
        <taxon>Thalassiosirales</taxon>
        <taxon>Thalassiosiraceae</taxon>
        <taxon>Thalassiosira</taxon>
    </lineage>
</organism>
<proteinExistence type="predicted"/>
<dbReference type="InterPro" id="IPR011990">
    <property type="entry name" value="TPR-like_helical_dom_sf"/>
</dbReference>
<dbReference type="AlphaFoldDB" id="K0RKY1"/>
<accession>K0RKY1</accession>
<evidence type="ECO:0000313" key="2">
    <source>
        <dbReference type="Proteomes" id="UP000266841"/>
    </source>
</evidence>
<reference evidence="1 2" key="1">
    <citation type="journal article" date="2012" name="Genome Biol.">
        <title>Genome and low-iron response of an oceanic diatom adapted to chronic iron limitation.</title>
        <authorList>
            <person name="Lommer M."/>
            <person name="Specht M."/>
            <person name="Roy A.S."/>
            <person name="Kraemer L."/>
            <person name="Andreson R."/>
            <person name="Gutowska M.A."/>
            <person name="Wolf J."/>
            <person name="Bergner S.V."/>
            <person name="Schilhabel M.B."/>
            <person name="Klostermeier U.C."/>
            <person name="Beiko R.G."/>
            <person name="Rosenstiel P."/>
            <person name="Hippler M."/>
            <person name="Laroche J."/>
        </authorList>
    </citation>
    <scope>NUCLEOTIDE SEQUENCE [LARGE SCALE GENOMIC DNA]</scope>
    <source>
        <strain evidence="1 2">CCMP1005</strain>
    </source>
</reference>
<dbReference type="SMART" id="SM00671">
    <property type="entry name" value="SEL1"/>
    <property type="match status" value="2"/>
</dbReference>
<sequence length="139" mass="15588">TAWNDLDDPEAFDRFCEDVNDFGILRWGDKSHRTVRSCRAELGVKEAHYNLGILYANGACVEKDTAKAIHHFEAAAMCGHVPARYSLGYMEGMARNHVIAFQHFLMSAKLGYDDSLKAVKRMFMAGLANKADYAAALRR</sequence>
<protein>
    <recommendedName>
        <fullName evidence="3">Sel1 repeat family protein</fullName>
    </recommendedName>
</protein>
<comment type="caution">
    <text evidence="1">The sequence shown here is derived from an EMBL/GenBank/DDBJ whole genome shotgun (WGS) entry which is preliminary data.</text>
</comment>
<evidence type="ECO:0008006" key="3">
    <source>
        <dbReference type="Google" id="ProtNLM"/>
    </source>
</evidence>
<name>K0RKY1_THAOC</name>
<evidence type="ECO:0000313" key="1">
    <source>
        <dbReference type="EMBL" id="EJK54383.1"/>
    </source>
</evidence>